<dbReference type="InterPro" id="IPR020458">
    <property type="entry name" value="Znf_DskA_TraR_CS"/>
</dbReference>
<dbReference type="NCBIfam" id="TIGR02419">
    <property type="entry name" value="C4_traR_proteo"/>
    <property type="match status" value="1"/>
</dbReference>
<dbReference type="SUPFAM" id="SSF57716">
    <property type="entry name" value="Glucocorticoid receptor-like (DNA-binding domain)"/>
    <property type="match status" value="1"/>
</dbReference>
<dbReference type="PROSITE" id="PS01102">
    <property type="entry name" value="ZF_DKSA_1"/>
    <property type="match status" value="1"/>
</dbReference>
<dbReference type="GO" id="GO:1900378">
    <property type="term" value="P:positive regulation of secondary metabolite biosynthetic process"/>
    <property type="evidence" value="ECO:0007669"/>
    <property type="project" value="TreeGrafter"/>
</dbReference>
<keyword evidence="1" id="KW-0479">Metal-binding</keyword>
<protein>
    <submittedName>
        <fullName evidence="6">DnaK suppressor protein</fullName>
    </submittedName>
</protein>
<dbReference type="GO" id="GO:0008270">
    <property type="term" value="F:zinc ion binding"/>
    <property type="evidence" value="ECO:0007669"/>
    <property type="project" value="UniProtKB-KW"/>
</dbReference>
<evidence type="ECO:0000256" key="4">
    <source>
        <dbReference type="PROSITE-ProRule" id="PRU00510"/>
    </source>
</evidence>
<evidence type="ECO:0000256" key="1">
    <source>
        <dbReference type="ARBA" id="ARBA00022723"/>
    </source>
</evidence>
<evidence type="ECO:0000313" key="7">
    <source>
        <dbReference type="Proteomes" id="UP000270487"/>
    </source>
</evidence>
<dbReference type="Pfam" id="PF01258">
    <property type="entry name" value="zf-dskA_traR"/>
    <property type="match status" value="1"/>
</dbReference>
<gene>
    <name evidence="6" type="primary">ybiI_2</name>
    <name evidence="6" type="ORF">NCTC13193_02590</name>
</gene>
<feature type="domain" description="Zinc finger DksA/TraR C4-type" evidence="5">
    <location>
        <begin position="35"/>
        <end position="64"/>
    </location>
</feature>
<evidence type="ECO:0000313" key="6">
    <source>
        <dbReference type="EMBL" id="VEI69227.1"/>
    </source>
</evidence>
<sequence>MPDLMDLAQERQAMVLDAQISKARAVRAGRNVFFCDDCGELIPDARREIVPGVETCTACQEVREANSQIYAGKS</sequence>
<dbReference type="PANTHER" id="PTHR38777:SF1">
    <property type="entry name" value="DNAK SUPPRESSOR PROTEIN"/>
    <property type="match status" value="1"/>
</dbReference>
<dbReference type="PANTHER" id="PTHR38777">
    <property type="entry name" value="FELS-2 PROPHAGE PROTEIN"/>
    <property type="match status" value="1"/>
</dbReference>
<reference evidence="6 7" key="1">
    <citation type="submission" date="2018-12" db="EMBL/GenBank/DDBJ databases">
        <authorList>
            <consortium name="Pathogen Informatics"/>
        </authorList>
    </citation>
    <scope>NUCLEOTIDE SEQUENCE [LARGE SCALE GENOMIC DNA]</scope>
    <source>
        <strain evidence="6 7">NCTC13193</strain>
    </source>
</reference>
<name>A0A448SNG5_SERFO</name>
<organism evidence="6 7">
    <name type="scientific">Serratia fonticola</name>
    <dbReference type="NCBI Taxonomy" id="47917"/>
    <lineage>
        <taxon>Bacteria</taxon>
        <taxon>Pseudomonadati</taxon>
        <taxon>Pseudomonadota</taxon>
        <taxon>Gammaproteobacteria</taxon>
        <taxon>Enterobacterales</taxon>
        <taxon>Yersiniaceae</taxon>
        <taxon>Serratia</taxon>
    </lineage>
</organism>
<accession>A0A448SNG5</accession>
<dbReference type="InterPro" id="IPR012783">
    <property type="entry name" value="Znf_C4_TraR"/>
</dbReference>
<dbReference type="Gene3D" id="1.20.120.910">
    <property type="entry name" value="DksA, coiled-coil domain"/>
    <property type="match status" value="1"/>
</dbReference>
<evidence type="ECO:0000259" key="5">
    <source>
        <dbReference type="Pfam" id="PF01258"/>
    </source>
</evidence>
<feature type="zinc finger region" description="dksA C4-type" evidence="4">
    <location>
        <begin position="35"/>
        <end position="59"/>
    </location>
</feature>
<dbReference type="PROSITE" id="PS51128">
    <property type="entry name" value="ZF_DKSA_2"/>
    <property type="match status" value="1"/>
</dbReference>
<keyword evidence="2" id="KW-0863">Zinc-finger</keyword>
<dbReference type="Proteomes" id="UP000270487">
    <property type="component" value="Chromosome"/>
</dbReference>
<evidence type="ECO:0000256" key="2">
    <source>
        <dbReference type="ARBA" id="ARBA00022771"/>
    </source>
</evidence>
<dbReference type="AlphaFoldDB" id="A0A448SNG5"/>
<dbReference type="InterPro" id="IPR000962">
    <property type="entry name" value="Znf_DskA_TraR"/>
</dbReference>
<evidence type="ECO:0000256" key="3">
    <source>
        <dbReference type="ARBA" id="ARBA00022833"/>
    </source>
</evidence>
<dbReference type="EMBL" id="LR134492">
    <property type="protein sequence ID" value="VEI69227.1"/>
    <property type="molecule type" value="Genomic_DNA"/>
</dbReference>
<proteinExistence type="predicted"/>
<keyword evidence="3" id="KW-0862">Zinc</keyword>